<dbReference type="Pfam" id="PF05930">
    <property type="entry name" value="Phage_AlpA"/>
    <property type="match status" value="1"/>
</dbReference>
<comment type="caution">
    <text evidence="1">The sequence shown here is derived from an EMBL/GenBank/DDBJ whole genome shotgun (WGS) entry which is preliminary data.</text>
</comment>
<dbReference type="RefSeq" id="WP_126760419.1">
    <property type="nucleotide sequence ID" value="NZ_PIPZ01000005.1"/>
</dbReference>
<gene>
    <name evidence="1" type="ORF">CWI76_11085</name>
</gene>
<dbReference type="InterPro" id="IPR010260">
    <property type="entry name" value="AlpA"/>
</dbReference>
<dbReference type="InterPro" id="IPR009061">
    <property type="entry name" value="DNA-bd_dom_put_sf"/>
</dbReference>
<dbReference type="OrthoDB" id="8455288at2"/>
<reference evidence="2" key="1">
    <citation type="journal article" date="2018" name="Front. Microbiol.">
        <title>Genome-Based Analysis Reveals the Taxonomy and Diversity of the Family Idiomarinaceae.</title>
        <authorList>
            <person name="Liu Y."/>
            <person name="Lai Q."/>
            <person name="Shao Z."/>
        </authorList>
    </citation>
    <scope>NUCLEOTIDE SEQUENCE [LARGE SCALE GENOMIC DNA]</scope>
    <source>
        <strain evidence="2">PIM1</strain>
    </source>
</reference>
<name>A0A432YCD7_9GAMM</name>
<sequence>MYIDIREVKRNFSISKSTLYRWIKERDFPEPKRFSPRLVRWNKNEVEEWDKNTGSVSKNKSMHMH</sequence>
<dbReference type="Gene3D" id="1.10.238.160">
    <property type="match status" value="1"/>
</dbReference>
<evidence type="ECO:0000313" key="1">
    <source>
        <dbReference type="EMBL" id="RUO58660.1"/>
    </source>
</evidence>
<evidence type="ECO:0008006" key="3">
    <source>
        <dbReference type="Google" id="ProtNLM"/>
    </source>
</evidence>
<keyword evidence="2" id="KW-1185">Reference proteome</keyword>
<proteinExistence type="predicted"/>
<accession>A0A432YCD7</accession>
<dbReference type="AlphaFoldDB" id="A0A432YCD7"/>
<organism evidence="1 2">
    <name type="scientific">Pseudidiomarina marina</name>
    <dbReference type="NCBI Taxonomy" id="502366"/>
    <lineage>
        <taxon>Bacteria</taxon>
        <taxon>Pseudomonadati</taxon>
        <taxon>Pseudomonadota</taxon>
        <taxon>Gammaproteobacteria</taxon>
        <taxon>Alteromonadales</taxon>
        <taxon>Idiomarinaceae</taxon>
        <taxon>Pseudidiomarina</taxon>
    </lineage>
</organism>
<dbReference type="Proteomes" id="UP000288127">
    <property type="component" value="Unassembled WGS sequence"/>
</dbReference>
<protein>
    <recommendedName>
        <fullName evidence="3">AlpA family transcriptional regulator</fullName>
    </recommendedName>
</protein>
<evidence type="ECO:0000313" key="2">
    <source>
        <dbReference type="Proteomes" id="UP000288127"/>
    </source>
</evidence>
<dbReference type="SUPFAM" id="SSF46955">
    <property type="entry name" value="Putative DNA-binding domain"/>
    <property type="match status" value="1"/>
</dbReference>
<dbReference type="EMBL" id="PIPZ01000005">
    <property type="protein sequence ID" value="RUO58660.1"/>
    <property type="molecule type" value="Genomic_DNA"/>
</dbReference>